<evidence type="ECO:0000259" key="1">
    <source>
        <dbReference type="Pfam" id="PF00035"/>
    </source>
</evidence>
<accession>A0ABP1DJH4</accession>
<dbReference type="SUPFAM" id="SSF54768">
    <property type="entry name" value="dsRNA-binding domain-like"/>
    <property type="match status" value="1"/>
</dbReference>
<proteinExistence type="predicted"/>
<keyword evidence="3" id="KW-1185">Reference proteome</keyword>
<dbReference type="Pfam" id="PF00035">
    <property type="entry name" value="dsrm"/>
    <property type="match status" value="1"/>
</dbReference>
<reference evidence="3" key="1">
    <citation type="submission" date="2024-04" db="EMBL/GenBank/DDBJ databases">
        <authorList>
            <person name="Shaw F."/>
            <person name="Minotto A."/>
        </authorList>
    </citation>
    <scope>NUCLEOTIDE SEQUENCE [LARGE SCALE GENOMIC DNA]</scope>
</reference>
<name>A0ABP1DJH4_9APHY</name>
<dbReference type="Proteomes" id="UP001497453">
    <property type="component" value="Chromosome 4"/>
</dbReference>
<sequence>MRVLLVESYHLSLYLRTLRQEVYILTMTGPPPYHSSRAKQLYSSTQSSFLSNVLPNMSSEWRMQLNNYLQTIGCAHHLQMAVNPDGPSHRPLWTAIAYFGGVEYARASHYRQQDAIEEAARLTLTALYNRRRY</sequence>
<evidence type="ECO:0000313" key="2">
    <source>
        <dbReference type="EMBL" id="CAL1707988.1"/>
    </source>
</evidence>
<dbReference type="Gene3D" id="3.30.160.20">
    <property type="match status" value="1"/>
</dbReference>
<feature type="domain" description="DRBM" evidence="1">
    <location>
        <begin position="63"/>
        <end position="125"/>
    </location>
</feature>
<dbReference type="InterPro" id="IPR014720">
    <property type="entry name" value="dsRBD_dom"/>
</dbReference>
<evidence type="ECO:0000313" key="3">
    <source>
        <dbReference type="Proteomes" id="UP001497453"/>
    </source>
</evidence>
<gene>
    <name evidence="2" type="ORF">GFSPODELE1_LOCUS6636</name>
</gene>
<protein>
    <recommendedName>
        <fullName evidence="1">DRBM domain-containing protein</fullName>
    </recommendedName>
</protein>
<organism evidence="2 3">
    <name type="scientific">Somion occarium</name>
    <dbReference type="NCBI Taxonomy" id="3059160"/>
    <lineage>
        <taxon>Eukaryota</taxon>
        <taxon>Fungi</taxon>
        <taxon>Dikarya</taxon>
        <taxon>Basidiomycota</taxon>
        <taxon>Agaricomycotina</taxon>
        <taxon>Agaricomycetes</taxon>
        <taxon>Polyporales</taxon>
        <taxon>Cerrenaceae</taxon>
        <taxon>Somion</taxon>
    </lineage>
</organism>
<dbReference type="EMBL" id="OZ037947">
    <property type="protein sequence ID" value="CAL1707988.1"/>
    <property type="molecule type" value="Genomic_DNA"/>
</dbReference>